<evidence type="ECO:0000313" key="3">
    <source>
        <dbReference type="Proteomes" id="UP000020681"/>
    </source>
</evidence>
<organism evidence="2 3">
    <name type="scientific">Mycobacterium ulcerans str. Harvey</name>
    <dbReference type="NCBI Taxonomy" id="1299332"/>
    <lineage>
        <taxon>Bacteria</taxon>
        <taxon>Bacillati</taxon>
        <taxon>Actinomycetota</taxon>
        <taxon>Actinomycetes</taxon>
        <taxon>Mycobacteriales</taxon>
        <taxon>Mycobacteriaceae</taxon>
        <taxon>Mycobacterium</taxon>
        <taxon>Mycobacterium ulcerans group</taxon>
    </lineage>
</organism>
<evidence type="ECO:0000256" key="1">
    <source>
        <dbReference type="SAM" id="MobiDB-lite"/>
    </source>
</evidence>
<dbReference type="EMBL" id="JAOL01000190">
    <property type="protein sequence ID" value="EUA85476.1"/>
    <property type="molecule type" value="Genomic_DNA"/>
</dbReference>
<dbReference type="Proteomes" id="UP000020681">
    <property type="component" value="Unassembled WGS sequence"/>
</dbReference>
<feature type="region of interest" description="Disordered" evidence="1">
    <location>
        <begin position="49"/>
        <end position="75"/>
    </location>
</feature>
<reference evidence="2 3" key="1">
    <citation type="submission" date="2014-01" db="EMBL/GenBank/DDBJ databases">
        <authorList>
            <person name="Dobos K."/>
            <person name="Lenaerts A."/>
            <person name="Ordway D."/>
            <person name="DeGroote M.A."/>
            <person name="Parker T."/>
            <person name="Sizemore C."/>
            <person name="Tallon L.J."/>
            <person name="Sadzewicz L.K."/>
            <person name="Sengamalay N."/>
            <person name="Fraser C.M."/>
            <person name="Hine E."/>
            <person name="Shefchek K.A."/>
            <person name="Das S.P."/>
            <person name="Tettelin H."/>
        </authorList>
    </citation>
    <scope>NUCLEOTIDE SEQUENCE [LARGE SCALE GENOMIC DNA]</scope>
    <source>
        <strain evidence="2 3">Harvey</strain>
    </source>
</reference>
<comment type="caution">
    <text evidence="2">The sequence shown here is derived from an EMBL/GenBank/DDBJ whole genome shotgun (WGS) entry which is preliminary data.</text>
</comment>
<name>A0ABP3A469_MYCUL</name>
<protein>
    <submittedName>
        <fullName evidence="2">MCE-family Mce6A domain protein</fullName>
    </submittedName>
</protein>
<keyword evidence="3" id="KW-1185">Reference proteome</keyword>
<evidence type="ECO:0000313" key="2">
    <source>
        <dbReference type="EMBL" id="EUA85476.1"/>
    </source>
</evidence>
<sequence>MLVTSWLLAKSMGYLDRGVQVVADLRNIGDGLPAGSDVKYRGSRLAPSRASIRRSATNRTRCGFASNRSTRRRYR</sequence>
<proteinExistence type="predicted"/>
<gene>
    <name evidence="2" type="ORF">I551_7974</name>
</gene>
<accession>A0ABP3A469</accession>